<reference evidence="1" key="1">
    <citation type="submission" date="2019-08" db="EMBL/GenBank/DDBJ databases">
        <authorList>
            <person name="Kucharzyk K."/>
            <person name="Murdoch R.W."/>
            <person name="Higgins S."/>
            <person name="Loffler F."/>
        </authorList>
    </citation>
    <scope>NUCLEOTIDE SEQUENCE</scope>
</reference>
<dbReference type="EMBL" id="VSSQ01079606">
    <property type="protein sequence ID" value="MPN29077.1"/>
    <property type="molecule type" value="Genomic_DNA"/>
</dbReference>
<dbReference type="AlphaFoldDB" id="A0A645GQB1"/>
<gene>
    <name evidence="1" type="ORF">SDC9_176526</name>
</gene>
<comment type="caution">
    <text evidence="1">The sequence shown here is derived from an EMBL/GenBank/DDBJ whole genome shotgun (WGS) entry which is preliminary data.</text>
</comment>
<evidence type="ECO:0000313" key="1">
    <source>
        <dbReference type="EMBL" id="MPN29077.1"/>
    </source>
</evidence>
<sequence length="106" mass="11130">MSVFGKESVSGMNRIDIADFADADDAFDQEVTGSGGRCADADGLIRETDRQAVFVGLGIGDHGFDPHFLAGADDAECNFSAVGYQNFIKHSDSEVGSGAYSRTKSG</sequence>
<protein>
    <submittedName>
        <fullName evidence="1">Uncharacterized protein</fullName>
    </submittedName>
</protein>
<proteinExistence type="predicted"/>
<name>A0A645GQB1_9ZZZZ</name>
<organism evidence="1">
    <name type="scientific">bioreactor metagenome</name>
    <dbReference type="NCBI Taxonomy" id="1076179"/>
    <lineage>
        <taxon>unclassified sequences</taxon>
        <taxon>metagenomes</taxon>
        <taxon>ecological metagenomes</taxon>
    </lineage>
</organism>
<accession>A0A645GQB1</accession>